<dbReference type="InterPro" id="IPR012334">
    <property type="entry name" value="Pectin_lyas_fold"/>
</dbReference>
<accession>A0ABQ1RMU3</accession>
<dbReference type="Proteomes" id="UP000614272">
    <property type="component" value="Unassembled WGS sequence"/>
</dbReference>
<name>A0ABQ1RMU3_9ALTE</name>
<keyword evidence="2" id="KW-1185">Reference proteome</keyword>
<evidence type="ECO:0000313" key="2">
    <source>
        <dbReference type="Proteomes" id="UP000614272"/>
    </source>
</evidence>
<sequence length="440" mass="49172">MNRKVSRLKKAAWFSAAFLLVVILLLWFARSTTFAYEYGIKAQQYVTMNIPKNWGVRKSFLKFADSILQWRPVPDRVEFDRARSPAGASVDYKRSSLFLPSTDNVLHVTDSQELVQALRDAKAGQLILLAPGHYLVEQRTIRIGHSGEPGFPVTLAAEQPGQAEIRLNSLEGLYINKPYWVIKNLTFRGVCRRHSACEHALHLTGKADHIVIENNRFIDFNAHLKSNGRTSGGTLHFPDNVTVRHNDFYNNSIRESRNPASPIDVVGGNNWLIEGNYIADFSRTVRGKPSVVYGAYLKGGGKDGVIRNNVINCAWKLPHQSVLDLRVALSLGNGGTGKRFCQSKDCAYEHKGGIIEQNLLLNCSNDVAIYLNKATQTRIHNNVLLNTLGLDARFAATDVVLENNLIQGRIKARDDARVESYGDETLPPGRVYSDLHQLPL</sequence>
<dbReference type="InterPro" id="IPR011050">
    <property type="entry name" value="Pectin_lyase_fold/virulence"/>
</dbReference>
<evidence type="ECO:0000313" key="1">
    <source>
        <dbReference type="EMBL" id="GGD75221.1"/>
    </source>
</evidence>
<evidence type="ECO:0008006" key="3">
    <source>
        <dbReference type="Google" id="ProtNLM"/>
    </source>
</evidence>
<dbReference type="EMBL" id="BMGJ01000016">
    <property type="protein sequence ID" value="GGD75221.1"/>
    <property type="molecule type" value="Genomic_DNA"/>
</dbReference>
<dbReference type="Pfam" id="PF14592">
    <property type="entry name" value="Chondroitinas_B"/>
    <property type="match status" value="1"/>
</dbReference>
<organism evidence="1 2">
    <name type="scientific">Lacimicrobium alkaliphilum</name>
    <dbReference type="NCBI Taxonomy" id="1526571"/>
    <lineage>
        <taxon>Bacteria</taxon>
        <taxon>Pseudomonadati</taxon>
        <taxon>Pseudomonadota</taxon>
        <taxon>Gammaproteobacteria</taxon>
        <taxon>Alteromonadales</taxon>
        <taxon>Alteromonadaceae</taxon>
        <taxon>Lacimicrobium</taxon>
    </lineage>
</organism>
<gene>
    <name evidence="1" type="ORF">GCM10011357_32780</name>
</gene>
<dbReference type="RefSeq" id="WP_143452315.1">
    <property type="nucleotide sequence ID" value="NZ_BMGJ01000016.1"/>
</dbReference>
<proteinExistence type="predicted"/>
<dbReference type="SUPFAM" id="SSF51126">
    <property type="entry name" value="Pectin lyase-like"/>
    <property type="match status" value="1"/>
</dbReference>
<comment type="caution">
    <text evidence="1">The sequence shown here is derived from an EMBL/GenBank/DDBJ whole genome shotgun (WGS) entry which is preliminary data.</text>
</comment>
<protein>
    <recommendedName>
        <fullName evidence="3">Right handed beta helix domain-containing protein</fullName>
    </recommendedName>
</protein>
<dbReference type="InterPro" id="IPR039513">
    <property type="entry name" value="PL-6"/>
</dbReference>
<reference evidence="2" key="1">
    <citation type="journal article" date="2019" name="Int. J. Syst. Evol. Microbiol.">
        <title>The Global Catalogue of Microorganisms (GCM) 10K type strain sequencing project: providing services to taxonomists for standard genome sequencing and annotation.</title>
        <authorList>
            <consortium name="The Broad Institute Genomics Platform"/>
            <consortium name="The Broad Institute Genome Sequencing Center for Infectious Disease"/>
            <person name="Wu L."/>
            <person name="Ma J."/>
        </authorList>
    </citation>
    <scope>NUCLEOTIDE SEQUENCE [LARGE SCALE GENOMIC DNA]</scope>
    <source>
        <strain evidence="2">CGMCC 1.12923</strain>
    </source>
</reference>
<dbReference type="Gene3D" id="2.160.20.10">
    <property type="entry name" value="Single-stranded right-handed beta-helix, Pectin lyase-like"/>
    <property type="match status" value="1"/>
</dbReference>